<accession>A0A167HA75</accession>
<dbReference type="CDD" id="cd07562">
    <property type="entry name" value="Peptidase_S41_TRI"/>
    <property type="match status" value="1"/>
</dbReference>
<evidence type="ECO:0000259" key="12">
    <source>
        <dbReference type="SMART" id="SM00245"/>
    </source>
</evidence>
<evidence type="ECO:0000256" key="5">
    <source>
        <dbReference type="ARBA" id="ARBA00022801"/>
    </source>
</evidence>
<evidence type="ECO:0000256" key="2">
    <source>
        <dbReference type="ARBA" id="ARBA00008524"/>
    </source>
</evidence>
<proteinExistence type="inferred from homology"/>
<dbReference type="SMART" id="SM00245">
    <property type="entry name" value="TSPc"/>
    <property type="match status" value="1"/>
</dbReference>
<evidence type="ECO:0000256" key="8">
    <source>
        <dbReference type="PIRSR" id="PIRSR036421-1"/>
    </source>
</evidence>
<dbReference type="EMBL" id="CP015249">
    <property type="protein sequence ID" value="ANB19692.1"/>
    <property type="molecule type" value="Genomic_DNA"/>
</dbReference>
<evidence type="ECO:0000256" key="7">
    <source>
        <dbReference type="PIRNR" id="PIRNR036421"/>
    </source>
</evidence>
<comment type="subcellular location">
    <subcellularLocation>
        <location evidence="1 7">Cytoplasm</location>
    </subcellularLocation>
</comment>
<feature type="region of interest" description="Disordered" evidence="10">
    <location>
        <begin position="547"/>
        <end position="580"/>
    </location>
</feature>
<dbReference type="Gene3D" id="3.30.750.44">
    <property type="match status" value="1"/>
</dbReference>
<evidence type="ECO:0000256" key="10">
    <source>
        <dbReference type="SAM" id="MobiDB-lite"/>
    </source>
</evidence>
<feature type="active site" description="Charge relay system" evidence="8">
    <location>
        <position position="1044"/>
    </location>
</feature>
<sequence length="1100" mass="120681">MKLSRLALGLLALSTATTAGAAAGYYRFPALHGETVVFTAEGDLWTVAAAGGTARRLTSHPAEETRAAISPDGRQVAFSATYEGPTEVYVMPLAGGQPKRISFDNGRTLALGWTADGQVLMTAMDASGLSSQRVVVRVNPDTLERGVLPLADANDAVIDPTGRWVYFIRFGLSVTGDNARGYRGGALGQLWRYDLAGNAEAERIGPREENLRRPHWWNGRLVVISDRDGRDNLWSLAADGTDPRALTQRRDFDVRTASLDGDRAIYQTGADLRLVDLRSGEDRPLAIELAGDFDPRRERWIDKPLRYLESARLSADGERLALTARGQVVLAGTGPLRRVDVDAAPGARLAGAITSRDGKWVYAISDASGEEEIWRFPADGSPGAAALTKDGDTQRWGLYLSPDGKQLAHDDKRGRLWLLDLDSGSNRLIDDGGKDGNEGYDDVVWSADSRHLALVRLSDSRDRDRSRLALYTLATGKLAWLTSDKYASGSPAFSPDGRWLWFLSDRQFTLANGSPWGDRNTGPSFERRTRLYALALQAGNRFPFQARDELAGKDGKKDEAGDAKDGKDAKGKDAKNTPKLPAIQTDGLAERLYEVPLPAGDYRGLGATDKRLYVLDSEGPKTALKTAAIGNEDVKLETFASDIAEYALSGDGKRLYFRKPGQGRDEPGPLYIVEAGAKAPDDLGKAAVRVGDWNLRIDPQAEWRQMFDDAWRLHRDHFFDARLRGVDWAAVRARYAPLATRLTDRGELDDLLGQMMGELGALHSQVGGGDLRQGAPVPEAAGLGARLERVADGWRIAHIYRTEAELPSERGPLQQPGIDVREGDLLVAINGRPTAGVRDLSDLLRGQAGQQVLIEVRRGTAATRRFVVVPANGMREANLRYNDWEQARRETVERVAGGRIGYLHLRAMGPADIATFVREFYAQYDRDGLIIDVRRNRGGNIDSWIIEKLLRRAWAFWARPDAPPYANMQQTFRGHLAVLTDELTYSDGETFSAAVKALKLGPLIGTRTAGAGVWLSDRNALVDRGRARVAEFPQYGVDGQWLVEAVGVDPDIVVENPPHATFAGEDRQLDRAIGYLQEKLRSEPVPPLVPRPIPPLPVHD</sequence>
<dbReference type="KEGG" id="dko:I596_3709"/>
<dbReference type="PATRIC" id="fig|1300342.3.peg.3622"/>
<dbReference type="Pfam" id="PF14685">
    <property type="entry name" value="PDZ_Tricorn"/>
    <property type="match status" value="1"/>
</dbReference>
<feature type="active site" description="Nucleophile" evidence="8">
    <location>
        <position position="986"/>
    </location>
</feature>
<evidence type="ECO:0000313" key="14">
    <source>
        <dbReference type="Proteomes" id="UP000076830"/>
    </source>
</evidence>
<protein>
    <recommendedName>
        <fullName evidence="7">Tricorn protease homolog</fullName>
        <ecNumber evidence="7">3.4.21.-</ecNumber>
    </recommendedName>
</protein>
<dbReference type="Pfam" id="PF14684">
    <property type="entry name" value="Tricorn_C1"/>
    <property type="match status" value="1"/>
</dbReference>
<comment type="function">
    <text evidence="7">Degrades oligopeptides.</text>
</comment>
<keyword evidence="6 7" id="KW-0720">Serine protease</keyword>
<feature type="site" description="Transition state stabilizer; via amide nitrogen" evidence="9">
    <location>
        <position position="987"/>
    </location>
</feature>
<feature type="chain" id="PRO_5007887483" description="Tricorn protease homolog" evidence="11">
    <location>
        <begin position="22"/>
        <end position="1100"/>
    </location>
</feature>
<dbReference type="PANTHER" id="PTHR43253">
    <property type="entry name" value="TRICORN PROTEASE HOMOLOG 2-RELATED"/>
    <property type="match status" value="1"/>
</dbReference>
<gene>
    <name evidence="13" type="ORF">I596_3709</name>
</gene>
<dbReference type="Pfam" id="PF26550">
    <property type="entry name" value="Tricorn_2nd"/>
    <property type="match status" value="1"/>
</dbReference>
<feature type="compositionally biased region" description="Basic and acidic residues" evidence="10">
    <location>
        <begin position="547"/>
        <end position="576"/>
    </location>
</feature>
<feature type="signal peptide" evidence="11">
    <location>
        <begin position="1"/>
        <end position="21"/>
    </location>
</feature>
<dbReference type="EC" id="3.4.21.-" evidence="7"/>
<evidence type="ECO:0000256" key="6">
    <source>
        <dbReference type="ARBA" id="ARBA00022825"/>
    </source>
</evidence>
<dbReference type="Pfam" id="PF03572">
    <property type="entry name" value="Peptidase_S41"/>
    <property type="match status" value="1"/>
</dbReference>
<dbReference type="SUPFAM" id="SSF50156">
    <property type="entry name" value="PDZ domain-like"/>
    <property type="match status" value="1"/>
</dbReference>
<keyword evidence="5 7" id="KW-0378">Hydrolase</keyword>
<keyword evidence="11" id="KW-0732">Signal</keyword>
<dbReference type="InterPro" id="IPR012393">
    <property type="entry name" value="Tricorn_protease"/>
</dbReference>
<dbReference type="SUPFAM" id="SSF52096">
    <property type="entry name" value="ClpP/crotonase"/>
    <property type="match status" value="1"/>
</dbReference>
<dbReference type="Gene3D" id="3.90.226.10">
    <property type="entry name" value="2-enoyl-CoA Hydratase, Chain A, domain 1"/>
    <property type="match status" value="1"/>
</dbReference>
<dbReference type="GO" id="GO:0008236">
    <property type="term" value="F:serine-type peptidase activity"/>
    <property type="evidence" value="ECO:0007669"/>
    <property type="project" value="UniProtKB-UniRule"/>
</dbReference>
<dbReference type="GO" id="GO:0006508">
    <property type="term" value="P:proteolysis"/>
    <property type="evidence" value="ECO:0007669"/>
    <property type="project" value="UniProtKB-UniRule"/>
</dbReference>
<dbReference type="InterPro" id="IPR005151">
    <property type="entry name" value="Tail-specific_protease"/>
</dbReference>
<keyword evidence="14" id="KW-1185">Reference proteome</keyword>
<dbReference type="GO" id="GO:0005737">
    <property type="term" value="C:cytoplasm"/>
    <property type="evidence" value="ECO:0007669"/>
    <property type="project" value="UniProtKB-SubCell"/>
</dbReference>
<dbReference type="PIRSF" id="PIRSF036421">
    <property type="entry name" value="Tricorn_protease"/>
    <property type="match status" value="1"/>
</dbReference>
<dbReference type="SUPFAM" id="SSF69304">
    <property type="entry name" value="Tricorn protease N-terminal domain"/>
    <property type="match status" value="2"/>
</dbReference>
<dbReference type="InterPro" id="IPR029414">
    <property type="entry name" value="Tricorn_PDZ"/>
</dbReference>
<feature type="active site" description="Charge relay system" evidence="8">
    <location>
        <position position="763"/>
    </location>
</feature>
<evidence type="ECO:0000313" key="13">
    <source>
        <dbReference type="EMBL" id="ANB19692.1"/>
    </source>
</evidence>
<dbReference type="Gene3D" id="2.120.10.60">
    <property type="entry name" value="Tricorn protease N-terminal domain"/>
    <property type="match status" value="1"/>
</dbReference>
<dbReference type="Gene3D" id="2.30.42.10">
    <property type="match status" value="1"/>
</dbReference>
<dbReference type="AlphaFoldDB" id="A0A167HA75"/>
<dbReference type="InterPro" id="IPR015943">
    <property type="entry name" value="WD40/YVTN_repeat-like_dom_sf"/>
</dbReference>
<dbReference type="Gene3D" id="2.130.10.10">
    <property type="entry name" value="YVTN repeat-like/Quinoprotein amine dehydrogenase"/>
    <property type="match status" value="1"/>
</dbReference>
<dbReference type="InterPro" id="IPR028204">
    <property type="entry name" value="Tricorn_C1"/>
</dbReference>
<dbReference type="PANTHER" id="PTHR43253:SF1">
    <property type="entry name" value="TRICORN PROTEASE HOMOLOG 2-RELATED"/>
    <property type="match status" value="1"/>
</dbReference>
<dbReference type="InterPro" id="IPR029045">
    <property type="entry name" value="ClpP/crotonase-like_dom_sf"/>
</dbReference>
<dbReference type="Proteomes" id="UP000076830">
    <property type="component" value="Chromosome"/>
</dbReference>
<evidence type="ECO:0000256" key="9">
    <source>
        <dbReference type="PIRSR" id="PIRSR036421-3"/>
    </source>
</evidence>
<dbReference type="OrthoDB" id="9758793at2"/>
<evidence type="ECO:0000256" key="11">
    <source>
        <dbReference type="SAM" id="SignalP"/>
    </source>
</evidence>
<evidence type="ECO:0000256" key="4">
    <source>
        <dbReference type="ARBA" id="ARBA00022670"/>
    </source>
</evidence>
<feature type="domain" description="Tail specific protease" evidence="12">
    <location>
        <begin position="849"/>
        <end position="1055"/>
    </location>
</feature>
<evidence type="ECO:0000256" key="1">
    <source>
        <dbReference type="ARBA" id="ARBA00004496"/>
    </source>
</evidence>
<dbReference type="RefSeq" id="WP_067650855.1">
    <property type="nucleotide sequence ID" value="NZ_CP015249.1"/>
</dbReference>
<evidence type="ECO:0000256" key="3">
    <source>
        <dbReference type="ARBA" id="ARBA00022490"/>
    </source>
</evidence>
<reference evidence="13 14" key="1">
    <citation type="submission" date="2016-04" db="EMBL/GenBank/DDBJ databases">
        <title>Complete genome sequence of Dokdonella koreensis DS-123T.</title>
        <authorList>
            <person name="Kim J.F."/>
            <person name="Lee H."/>
            <person name="Kwak M.-J."/>
        </authorList>
    </citation>
    <scope>NUCLEOTIDE SEQUENCE [LARGE SCALE GENOMIC DNA]</scope>
    <source>
        <strain evidence="13 14">DS-123</strain>
    </source>
</reference>
<dbReference type="InterPro" id="IPR036034">
    <property type="entry name" value="PDZ_sf"/>
</dbReference>
<dbReference type="STRING" id="1300342.I596_3709"/>
<name>A0A167HA75_9GAMM</name>
<organism evidence="13 14">
    <name type="scientific">Dokdonella koreensis DS-123</name>
    <dbReference type="NCBI Taxonomy" id="1300342"/>
    <lineage>
        <taxon>Bacteria</taxon>
        <taxon>Pseudomonadati</taxon>
        <taxon>Pseudomonadota</taxon>
        <taxon>Gammaproteobacteria</taxon>
        <taxon>Lysobacterales</taxon>
        <taxon>Rhodanobacteraceae</taxon>
        <taxon>Dokdonella</taxon>
    </lineage>
</organism>
<dbReference type="Pfam" id="PF26549">
    <property type="entry name" value="Tricorn_N"/>
    <property type="match status" value="1"/>
</dbReference>
<keyword evidence="4 7" id="KW-0645">Protease</keyword>
<comment type="similarity">
    <text evidence="2 7">Belongs to the peptidase S41B family.</text>
</comment>
<keyword evidence="3 7" id="KW-0963">Cytoplasm</keyword>